<evidence type="ECO:0000313" key="1">
    <source>
        <dbReference type="EMBL" id="GMH28253.1"/>
    </source>
</evidence>
<proteinExistence type="predicted"/>
<dbReference type="Proteomes" id="UP001279734">
    <property type="component" value="Unassembled WGS sequence"/>
</dbReference>
<name>A0AAD3TFR7_NEPGR</name>
<dbReference type="AlphaFoldDB" id="A0AAD3TFR7"/>
<evidence type="ECO:0000313" key="2">
    <source>
        <dbReference type="Proteomes" id="UP001279734"/>
    </source>
</evidence>
<keyword evidence="2" id="KW-1185">Reference proteome</keyword>
<organism evidence="1 2">
    <name type="scientific">Nepenthes gracilis</name>
    <name type="common">Slender pitcher plant</name>
    <dbReference type="NCBI Taxonomy" id="150966"/>
    <lineage>
        <taxon>Eukaryota</taxon>
        <taxon>Viridiplantae</taxon>
        <taxon>Streptophyta</taxon>
        <taxon>Embryophyta</taxon>
        <taxon>Tracheophyta</taxon>
        <taxon>Spermatophyta</taxon>
        <taxon>Magnoliopsida</taxon>
        <taxon>eudicotyledons</taxon>
        <taxon>Gunneridae</taxon>
        <taxon>Pentapetalae</taxon>
        <taxon>Caryophyllales</taxon>
        <taxon>Nepenthaceae</taxon>
        <taxon>Nepenthes</taxon>
    </lineage>
</organism>
<dbReference type="EMBL" id="BSYO01000034">
    <property type="protein sequence ID" value="GMH28253.1"/>
    <property type="molecule type" value="Genomic_DNA"/>
</dbReference>
<gene>
    <name evidence="1" type="ORF">Nepgr_030096</name>
</gene>
<accession>A0AAD3TFR7</accession>
<reference evidence="1" key="1">
    <citation type="submission" date="2023-05" db="EMBL/GenBank/DDBJ databases">
        <title>Nepenthes gracilis genome sequencing.</title>
        <authorList>
            <person name="Fukushima K."/>
        </authorList>
    </citation>
    <scope>NUCLEOTIDE SEQUENCE</scope>
    <source>
        <strain evidence="1">SING2019-196</strain>
    </source>
</reference>
<protein>
    <submittedName>
        <fullName evidence="1">Uncharacterized protein</fullName>
    </submittedName>
</protein>
<sequence length="98" mass="10861">MPNSLQKLSCEVVSLRRLLETFKANWSQSFRAGPNYAGQGASLVGDQMGLQPNLMIPLKLNGEVSVRHEASTMDEDDQEDFHDPTLDALRMLLEANAT</sequence>
<comment type="caution">
    <text evidence="1">The sequence shown here is derived from an EMBL/GenBank/DDBJ whole genome shotgun (WGS) entry which is preliminary data.</text>
</comment>